<feature type="compositionally biased region" description="Polar residues" evidence="12">
    <location>
        <begin position="69"/>
        <end position="91"/>
    </location>
</feature>
<dbReference type="InterPro" id="IPR039787">
    <property type="entry name" value="ENDOU"/>
</dbReference>
<feature type="signal peptide" evidence="11">
    <location>
        <begin position="1"/>
        <end position="22"/>
    </location>
</feature>
<keyword evidence="8 11" id="KW-0694">RNA-binding</keyword>
<feature type="compositionally biased region" description="Low complexity" evidence="12">
    <location>
        <begin position="93"/>
        <end position="105"/>
    </location>
</feature>
<dbReference type="SUPFAM" id="SSF142877">
    <property type="entry name" value="EndoU-like"/>
    <property type="match status" value="1"/>
</dbReference>
<name>A0AAJ7NF38_9HYME</name>
<evidence type="ECO:0000256" key="8">
    <source>
        <dbReference type="ARBA" id="ARBA00022884"/>
    </source>
</evidence>
<dbReference type="PANTHER" id="PTHR12439">
    <property type="entry name" value="PLACENTAL PROTEIN 11-RELATED"/>
    <property type="match status" value="1"/>
</dbReference>
<evidence type="ECO:0000256" key="9">
    <source>
        <dbReference type="ARBA" id="ARBA00023211"/>
    </source>
</evidence>
<evidence type="ECO:0000256" key="10">
    <source>
        <dbReference type="ARBA" id="ARBA00023239"/>
    </source>
</evidence>
<evidence type="ECO:0000256" key="3">
    <source>
        <dbReference type="ARBA" id="ARBA00011245"/>
    </source>
</evidence>
<feature type="chain" id="PRO_5042316280" evidence="11">
    <location>
        <begin position="23"/>
        <end position="828"/>
    </location>
</feature>
<feature type="compositionally biased region" description="Polar residues" evidence="12">
    <location>
        <begin position="275"/>
        <end position="288"/>
    </location>
</feature>
<evidence type="ECO:0000256" key="2">
    <source>
        <dbReference type="ARBA" id="ARBA00010168"/>
    </source>
</evidence>
<feature type="compositionally biased region" description="Polar residues" evidence="12">
    <location>
        <begin position="326"/>
        <end position="344"/>
    </location>
</feature>
<keyword evidence="11" id="KW-0732">Signal</keyword>
<dbReference type="KEGG" id="ccal:108632189"/>
<comment type="cofactor">
    <cofactor evidence="1 11">
        <name>Mn(2+)</name>
        <dbReference type="ChEBI" id="CHEBI:29035"/>
    </cofactor>
</comment>
<feature type="domain" description="EndoU" evidence="13">
    <location>
        <begin position="570"/>
        <end position="828"/>
    </location>
</feature>
<feature type="compositionally biased region" description="Low complexity" evidence="12">
    <location>
        <begin position="26"/>
        <end position="35"/>
    </location>
</feature>
<feature type="compositionally biased region" description="Polar residues" evidence="12">
    <location>
        <begin position="159"/>
        <end position="172"/>
    </location>
</feature>
<gene>
    <name evidence="15" type="primary">LOC108632189</name>
</gene>
<feature type="compositionally biased region" description="Polar residues" evidence="12">
    <location>
        <begin position="225"/>
        <end position="239"/>
    </location>
</feature>
<dbReference type="GO" id="GO:0016787">
    <property type="term" value="F:hydrolase activity"/>
    <property type="evidence" value="ECO:0007669"/>
    <property type="project" value="UniProtKB-KW"/>
</dbReference>
<evidence type="ECO:0000313" key="15">
    <source>
        <dbReference type="RefSeq" id="XP_017892092.1"/>
    </source>
</evidence>
<dbReference type="GO" id="GO:0004521">
    <property type="term" value="F:RNA endonuclease activity"/>
    <property type="evidence" value="ECO:0007669"/>
    <property type="project" value="UniProtKB-UniRule"/>
</dbReference>
<dbReference type="Pfam" id="PF09412">
    <property type="entry name" value="XendoU"/>
    <property type="match status" value="1"/>
</dbReference>
<organism evidence="14 15">
    <name type="scientific">Ceratina calcarata</name>
    <dbReference type="NCBI Taxonomy" id="156304"/>
    <lineage>
        <taxon>Eukaryota</taxon>
        <taxon>Metazoa</taxon>
        <taxon>Ecdysozoa</taxon>
        <taxon>Arthropoda</taxon>
        <taxon>Hexapoda</taxon>
        <taxon>Insecta</taxon>
        <taxon>Pterygota</taxon>
        <taxon>Neoptera</taxon>
        <taxon>Endopterygota</taxon>
        <taxon>Hymenoptera</taxon>
        <taxon>Apocrita</taxon>
        <taxon>Aculeata</taxon>
        <taxon>Apoidea</taxon>
        <taxon>Anthophila</taxon>
        <taxon>Apidae</taxon>
        <taxon>Ceratina</taxon>
        <taxon>Zadontomerus</taxon>
    </lineage>
</organism>
<keyword evidence="4 11" id="KW-0540">Nuclease</keyword>
<dbReference type="PROSITE" id="PS51959">
    <property type="entry name" value="ENDOU"/>
    <property type="match status" value="1"/>
</dbReference>
<dbReference type="Proteomes" id="UP000694925">
    <property type="component" value="Unplaced"/>
</dbReference>
<keyword evidence="6 11" id="KW-0255">Endonuclease</keyword>
<keyword evidence="10" id="KW-0456">Lyase</keyword>
<evidence type="ECO:0000256" key="12">
    <source>
        <dbReference type="SAM" id="MobiDB-lite"/>
    </source>
</evidence>
<protein>
    <submittedName>
        <fullName evidence="15">Poly(U)-specific endoribonuclease homolog</fullName>
    </submittedName>
</protein>
<sequence length="828" mass="89124">MRFKAYAFIFVCVILVLDGIEATKFSLGTGSSRGSSRGGSYGSSRGSSRGGSYASSRGSSHGLSHGTSFGRTPQRTSHSGRTHVSPTSGSRATPHGGTSPTTTGSQNTAHHVNTQFLHGEGGGATRPAQTMPSQPPYPTNLHPVMPGHVPPVGKPVVTESRQTSPLHPSAPSQDHIMKSTAGVTQNQGHSSTGPANPPWSNPYLNNNKPAAPVDTHPAWKPNPVPNQGTPSVPSGSPWNNPRPGDNKPFMPNSQPSVPGSQPPPVGFRDHVYPQTHPTSAGTQFSPPRSGNPPYPIHPMPMPTSPHLSSSASGHPPYPTHPMPSGSPWSNPSMSPPLHQTNSMPLGNPYSMHPHAGAYGAPAGVPNGPMHYGQTYHPQQMAQPAVQPFIPGQTILMVPGQQSSGPGFGQLVKEALVFSTINAGVNRLINPHTRYVETRPAETAPSTTTHITYNNHYINTAPGADGNTNPTSVPQGNAGSIAPYIPPASSNPTGGFTPNVGNSNVPSGNTNSYIPSIPASVVSNTSPAVSGTTTTGSQNLNNNPTNSAVPQSNLSDSTVHPEVYVPTYRISDDELYKITEELFAKNPHNLSKYIKLNLQAKAASTNITDQAKEPLFEVDPELFEYPTIYVTRSLYDTYEHDFRKKLNRTLETRKQENLLIDTVLETSEMSSAMRWLADKGFIDPDDFEKKDVLRRIWFTIFSGSTCGFERVFAAENYGTAVIGVQDWIYFASQESLKRMNYMGYVDKLDLGNTASLLKLNFEMDGIVRPNATIFIGTLPELEMSLYTICFHARPNNVCPVSLGGTKFTIYTHSFTYFGKEVIDLGLPMF</sequence>
<dbReference type="InterPro" id="IPR018998">
    <property type="entry name" value="EndoU_C"/>
</dbReference>
<dbReference type="GO" id="GO:0016829">
    <property type="term" value="F:lyase activity"/>
    <property type="evidence" value="ECO:0007669"/>
    <property type="project" value="UniProtKB-KW"/>
</dbReference>
<comment type="subunit">
    <text evidence="3 11">Monomer.</text>
</comment>
<evidence type="ECO:0000256" key="6">
    <source>
        <dbReference type="ARBA" id="ARBA00022759"/>
    </source>
</evidence>
<keyword evidence="14" id="KW-1185">Reference proteome</keyword>
<keyword evidence="5 11" id="KW-0479">Metal-binding</keyword>
<dbReference type="CDD" id="cd21159">
    <property type="entry name" value="XendoU"/>
    <property type="match status" value="1"/>
</dbReference>
<dbReference type="InterPro" id="IPR037227">
    <property type="entry name" value="EndoU-like"/>
</dbReference>
<feature type="compositionally biased region" description="Pro residues" evidence="12">
    <location>
        <begin position="289"/>
        <end position="303"/>
    </location>
</feature>
<feature type="region of interest" description="Disordered" evidence="12">
    <location>
        <begin position="26"/>
        <end position="349"/>
    </location>
</feature>
<evidence type="ECO:0000256" key="5">
    <source>
        <dbReference type="ARBA" id="ARBA00022723"/>
    </source>
</evidence>
<dbReference type="GO" id="GO:0046872">
    <property type="term" value="F:metal ion binding"/>
    <property type="evidence" value="ECO:0007669"/>
    <property type="project" value="UniProtKB-UniRule"/>
</dbReference>
<accession>A0AAJ7NF38</accession>
<evidence type="ECO:0000256" key="1">
    <source>
        <dbReference type="ARBA" id="ARBA00001936"/>
    </source>
</evidence>
<evidence type="ECO:0000256" key="7">
    <source>
        <dbReference type="ARBA" id="ARBA00022801"/>
    </source>
</evidence>
<evidence type="ECO:0000259" key="13">
    <source>
        <dbReference type="PROSITE" id="PS51959"/>
    </source>
</evidence>
<feature type="compositionally biased region" description="Polar residues" evidence="12">
    <location>
        <begin position="106"/>
        <end position="116"/>
    </location>
</feature>
<feature type="compositionally biased region" description="Low complexity" evidence="12">
    <location>
        <begin position="42"/>
        <end position="68"/>
    </location>
</feature>
<evidence type="ECO:0000256" key="11">
    <source>
        <dbReference type="RuleBase" id="RU367085"/>
    </source>
</evidence>
<keyword evidence="9 11" id="KW-0464">Manganese</keyword>
<dbReference type="PANTHER" id="PTHR12439:SF42">
    <property type="entry name" value="ENDORIBONUCLEASE-RELATED"/>
    <property type="match status" value="1"/>
</dbReference>
<dbReference type="AlphaFoldDB" id="A0AAJ7NF38"/>
<keyword evidence="7 11" id="KW-0378">Hydrolase</keyword>
<dbReference type="RefSeq" id="XP_017892092.1">
    <property type="nucleotide sequence ID" value="XM_018036603.2"/>
</dbReference>
<dbReference type="GeneID" id="108632189"/>
<feature type="region of interest" description="Disordered" evidence="12">
    <location>
        <begin position="522"/>
        <end position="556"/>
    </location>
</feature>
<evidence type="ECO:0000313" key="14">
    <source>
        <dbReference type="Proteomes" id="UP000694925"/>
    </source>
</evidence>
<comment type="similarity">
    <text evidence="2 11">Belongs to the ENDOU family.</text>
</comment>
<proteinExistence type="inferred from homology"/>
<reference evidence="15" key="1">
    <citation type="submission" date="2025-08" db="UniProtKB">
        <authorList>
            <consortium name="RefSeq"/>
        </authorList>
    </citation>
    <scope>IDENTIFICATION</scope>
    <source>
        <tissue evidence="15">Whole body</tissue>
    </source>
</reference>
<dbReference type="GO" id="GO:0003723">
    <property type="term" value="F:RNA binding"/>
    <property type="evidence" value="ECO:0007669"/>
    <property type="project" value="UniProtKB-UniRule"/>
</dbReference>
<evidence type="ECO:0000256" key="4">
    <source>
        <dbReference type="ARBA" id="ARBA00022722"/>
    </source>
</evidence>
<feature type="compositionally biased region" description="Polar residues" evidence="12">
    <location>
        <begin position="181"/>
        <end position="194"/>
    </location>
</feature>